<evidence type="ECO:0000256" key="4">
    <source>
        <dbReference type="ARBA" id="ARBA00022989"/>
    </source>
</evidence>
<dbReference type="Pfam" id="PF00083">
    <property type="entry name" value="Sugar_tr"/>
    <property type="match status" value="1"/>
</dbReference>
<feature type="transmembrane region" description="Helical" evidence="7">
    <location>
        <begin position="180"/>
        <end position="203"/>
    </location>
</feature>
<dbReference type="EMBL" id="JAKUCV010001516">
    <property type="protein sequence ID" value="KAJ4846001.1"/>
    <property type="molecule type" value="Genomic_DNA"/>
</dbReference>
<dbReference type="GO" id="GO:1904659">
    <property type="term" value="P:D-glucose transmembrane transport"/>
    <property type="evidence" value="ECO:0007669"/>
    <property type="project" value="TreeGrafter"/>
</dbReference>
<feature type="transmembrane region" description="Helical" evidence="7">
    <location>
        <begin position="98"/>
        <end position="119"/>
    </location>
</feature>
<feature type="region of interest" description="Disordered" evidence="6">
    <location>
        <begin position="18"/>
        <end position="40"/>
    </location>
</feature>
<dbReference type="GO" id="GO:0022857">
    <property type="term" value="F:transmembrane transporter activity"/>
    <property type="evidence" value="ECO:0007669"/>
    <property type="project" value="InterPro"/>
</dbReference>
<evidence type="ECO:0000313" key="10">
    <source>
        <dbReference type="Proteomes" id="UP001141552"/>
    </source>
</evidence>
<feature type="transmembrane region" description="Helical" evidence="7">
    <location>
        <begin position="253"/>
        <end position="272"/>
    </location>
</feature>
<evidence type="ECO:0000259" key="8">
    <source>
        <dbReference type="PROSITE" id="PS50850"/>
    </source>
</evidence>
<keyword evidence="10" id="KW-1185">Reference proteome</keyword>
<sequence length="408" mass="43845">MADTAALTSSLSLPLNLSRFPNNRSRSTKPLSYSPQNHPRRSTTAFPHFYYRAKFPTMFSKESPLLLSPNNKLVFNVDYSAGEEAQSLTPDASNQETFSWPSVILPFLFPALGGLLFGYDIGATSGATISLQSAELSGITWYSLSAVQLGLVVSGSLYGALLGSILVYPIADFLGRRRELIAAAVFYVFGGLITASAPGLGAMHGAPLYIAETCPSQIRGTLISLKELFIVLGILLGYFVGSIQIDAVAGWRYMFGLSAPIALLMGLGMWSLPPSPRWLLLRAVQGKASFADYKEKAILALAKLRGRPSGDKVSERQVEETLVSLKSAYEGEESEGNLLEVFQGPSLKAFVIGGGLVLFQQITGQPSVLYYAGPILQELLGAENLFLLFGAIALLSLLFAVAVVPETK</sequence>
<evidence type="ECO:0000256" key="7">
    <source>
        <dbReference type="SAM" id="Phobius"/>
    </source>
</evidence>
<feature type="transmembrane region" description="Helical" evidence="7">
    <location>
        <begin position="223"/>
        <end position="241"/>
    </location>
</feature>
<dbReference type="InterPro" id="IPR020846">
    <property type="entry name" value="MFS_dom"/>
</dbReference>
<keyword evidence="5 7" id="KW-0472">Membrane</keyword>
<keyword evidence="2" id="KW-0813">Transport</keyword>
<dbReference type="SUPFAM" id="SSF103473">
    <property type="entry name" value="MFS general substrate transporter"/>
    <property type="match status" value="1"/>
</dbReference>
<feature type="transmembrane region" description="Helical" evidence="7">
    <location>
        <begin position="139"/>
        <end position="168"/>
    </location>
</feature>
<keyword evidence="3 7" id="KW-0812">Transmembrane</keyword>
<dbReference type="AlphaFoldDB" id="A0A9Q0JKI4"/>
<dbReference type="InterPro" id="IPR005828">
    <property type="entry name" value="MFS_sugar_transport-like"/>
</dbReference>
<feature type="transmembrane region" description="Helical" evidence="7">
    <location>
        <begin position="385"/>
        <end position="404"/>
    </location>
</feature>
<dbReference type="Proteomes" id="UP001141552">
    <property type="component" value="Unassembled WGS sequence"/>
</dbReference>
<evidence type="ECO:0000256" key="1">
    <source>
        <dbReference type="ARBA" id="ARBA00004141"/>
    </source>
</evidence>
<proteinExistence type="predicted"/>
<accession>A0A9Q0JKI4</accession>
<evidence type="ECO:0000313" key="9">
    <source>
        <dbReference type="EMBL" id="KAJ4846001.1"/>
    </source>
</evidence>
<gene>
    <name evidence="9" type="ORF">Tsubulata_040715</name>
</gene>
<dbReference type="PROSITE" id="PS50850">
    <property type="entry name" value="MFS"/>
    <property type="match status" value="1"/>
</dbReference>
<name>A0A9Q0JKI4_9ROSI</name>
<dbReference type="GO" id="GO:0016020">
    <property type="term" value="C:membrane"/>
    <property type="evidence" value="ECO:0007669"/>
    <property type="project" value="UniProtKB-SubCell"/>
</dbReference>
<feature type="domain" description="Major facilitator superfamily (MFS) profile" evidence="8">
    <location>
        <begin position="106"/>
        <end position="408"/>
    </location>
</feature>
<dbReference type="PANTHER" id="PTHR48023:SF6">
    <property type="entry name" value="D-XYLOSE-PROTON SYMPORTER-LIKE 3, CHLOROPLASTIC"/>
    <property type="match status" value="1"/>
</dbReference>
<evidence type="ECO:0000256" key="6">
    <source>
        <dbReference type="SAM" id="MobiDB-lite"/>
    </source>
</evidence>
<dbReference type="InterPro" id="IPR036259">
    <property type="entry name" value="MFS_trans_sf"/>
</dbReference>
<evidence type="ECO:0000256" key="2">
    <source>
        <dbReference type="ARBA" id="ARBA00022448"/>
    </source>
</evidence>
<dbReference type="InterPro" id="IPR050820">
    <property type="entry name" value="MFS_Sugar_Transporter"/>
</dbReference>
<reference evidence="9" key="2">
    <citation type="journal article" date="2023" name="Plants (Basel)">
        <title>Annotation of the Turnera subulata (Passifloraceae) Draft Genome Reveals the S-Locus Evolved after the Divergence of Turneroideae from Passifloroideae in a Stepwise Manner.</title>
        <authorList>
            <person name="Henning P.M."/>
            <person name="Roalson E.H."/>
            <person name="Mir W."/>
            <person name="McCubbin A.G."/>
            <person name="Shore J.S."/>
        </authorList>
    </citation>
    <scope>NUCLEOTIDE SEQUENCE</scope>
    <source>
        <strain evidence="9">F60SS</strain>
    </source>
</reference>
<reference evidence="9" key="1">
    <citation type="submission" date="2022-02" db="EMBL/GenBank/DDBJ databases">
        <authorList>
            <person name="Henning P.M."/>
            <person name="McCubbin A.G."/>
            <person name="Shore J.S."/>
        </authorList>
    </citation>
    <scope>NUCLEOTIDE SEQUENCE</scope>
    <source>
        <strain evidence="9">F60SS</strain>
        <tissue evidence="9">Leaves</tissue>
    </source>
</reference>
<comment type="caution">
    <text evidence="9">The sequence shown here is derived from an EMBL/GenBank/DDBJ whole genome shotgun (WGS) entry which is preliminary data.</text>
</comment>
<feature type="compositionally biased region" description="Polar residues" evidence="6">
    <location>
        <begin position="19"/>
        <end position="40"/>
    </location>
</feature>
<keyword evidence="4 7" id="KW-1133">Transmembrane helix</keyword>
<evidence type="ECO:0000256" key="5">
    <source>
        <dbReference type="ARBA" id="ARBA00023136"/>
    </source>
</evidence>
<dbReference type="Gene3D" id="1.20.1250.20">
    <property type="entry name" value="MFS general substrate transporter like domains"/>
    <property type="match status" value="1"/>
</dbReference>
<protein>
    <recommendedName>
        <fullName evidence="8">Major facilitator superfamily (MFS) profile domain-containing protein</fullName>
    </recommendedName>
</protein>
<comment type="subcellular location">
    <subcellularLocation>
        <location evidence="1">Membrane</location>
        <topology evidence="1">Multi-pass membrane protein</topology>
    </subcellularLocation>
</comment>
<dbReference type="PANTHER" id="PTHR48023">
    <property type="entry name" value="D-XYLOSE-PROTON SYMPORTER-LIKE 2"/>
    <property type="match status" value="1"/>
</dbReference>
<feature type="non-terminal residue" evidence="9">
    <location>
        <position position="1"/>
    </location>
</feature>
<dbReference type="OrthoDB" id="6612291at2759"/>
<evidence type="ECO:0000256" key="3">
    <source>
        <dbReference type="ARBA" id="ARBA00022692"/>
    </source>
</evidence>
<organism evidence="9 10">
    <name type="scientific">Turnera subulata</name>
    <dbReference type="NCBI Taxonomy" id="218843"/>
    <lineage>
        <taxon>Eukaryota</taxon>
        <taxon>Viridiplantae</taxon>
        <taxon>Streptophyta</taxon>
        <taxon>Embryophyta</taxon>
        <taxon>Tracheophyta</taxon>
        <taxon>Spermatophyta</taxon>
        <taxon>Magnoliopsida</taxon>
        <taxon>eudicotyledons</taxon>
        <taxon>Gunneridae</taxon>
        <taxon>Pentapetalae</taxon>
        <taxon>rosids</taxon>
        <taxon>fabids</taxon>
        <taxon>Malpighiales</taxon>
        <taxon>Passifloraceae</taxon>
        <taxon>Turnera</taxon>
    </lineage>
</organism>